<organism evidence="2 3">
    <name type="scientific">Daedalea quercina L-15889</name>
    <dbReference type="NCBI Taxonomy" id="1314783"/>
    <lineage>
        <taxon>Eukaryota</taxon>
        <taxon>Fungi</taxon>
        <taxon>Dikarya</taxon>
        <taxon>Basidiomycota</taxon>
        <taxon>Agaricomycotina</taxon>
        <taxon>Agaricomycetes</taxon>
        <taxon>Polyporales</taxon>
        <taxon>Fomitopsis</taxon>
    </lineage>
</organism>
<sequence length="277" mass="30365">MNVYAIGASRNIGYHAARRLLAKGATVTFLLRSPSVFDNNEQIQLYIRAGTARLVQGDALKPEDVKRGWEEAQRAKNGAVDLVLCSVGGTPSFHLTKGAVIDPQDLCTHSVRNLVATMPVPLRIPAAQPRIIAISSTGLTRASHAQLPLLFKPLYSYALRAPHQDKLAMERVLAHCAGWEWDDEAPNAEILPPTWTAEPGVPTFGELKHVAIIRPAMLTSGACKADTTKSGQAPYRVRDVDLADAYTVSREDVAHFLVEGLLSDWDKWEGKRVHIAY</sequence>
<dbReference type="Gene3D" id="3.40.50.720">
    <property type="entry name" value="NAD(P)-binding Rossmann-like Domain"/>
    <property type="match status" value="1"/>
</dbReference>
<dbReference type="PANTHER" id="PTHR15020:SF50">
    <property type="entry name" value="UPF0659 PROTEIN YMR090W"/>
    <property type="match status" value="1"/>
</dbReference>
<protein>
    <recommendedName>
        <fullName evidence="1">NAD(P)-binding domain-containing protein</fullName>
    </recommendedName>
</protein>
<dbReference type="STRING" id="1314783.A0A165KFK7"/>
<dbReference type="SUPFAM" id="SSF51735">
    <property type="entry name" value="NAD(P)-binding Rossmann-fold domains"/>
    <property type="match status" value="1"/>
</dbReference>
<keyword evidence="3" id="KW-1185">Reference proteome</keyword>
<feature type="domain" description="NAD(P)-binding" evidence="1">
    <location>
        <begin position="7"/>
        <end position="175"/>
    </location>
</feature>
<dbReference type="EMBL" id="KV429287">
    <property type="protein sequence ID" value="KZT63071.1"/>
    <property type="molecule type" value="Genomic_DNA"/>
</dbReference>
<dbReference type="PANTHER" id="PTHR15020">
    <property type="entry name" value="FLAVIN REDUCTASE-RELATED"/>
    <property type="match status" value="1"/>
</dbReference>
<evidence type="ECO:0000313" key="2">
    <source>
        <dbReference type="EMBL" id="KZT63071.1"/>
    </source>
</evidence>
<reference evidence="2 3" key="1">
    <citation type="journal article" date="2016" name="Mol. Biol. Evol.">
        <title>Comparative Genomics of Early-Diverging Mushroom-Forming Fungi Provides Insights into the Origins of Lignocellulose Decay Capabilities.</title>
        <authorList>
            <person name="Nagy L.G."/>
            <person name="Riley R."/>
            <person name="Tritt A."/>
            <person name="Adam C."/>
            <person name="Daum C."/>
            <person name="Floudas D."/>
            <person name="Sun H."/>
            <person name="Yadav J.S."/>
            <person name="Pangilinan J."/>
            <person name="Larsson K.H."/>
            <person name="Matsuura K."/>
            <person name="Barry K."/>
            <person name="Labutti K."/>
            <person name="Kuo R."/>
            <person name="Ohm R.A."/>
            <person name="Bhattacharya S.S."/>
            <person name="Shirouzu T."/>
            <person name="Yoshinaga Y."/>
            <person name="Martin F.M."/>
            <person name="Grigoriev I.V."/>
            <person name="Hibbett D.S."/>
        </authorList>
    </citation>
    <scope>NUCLEOTIDE SEQUENCE [LARGE SCALE GENOMIC DNA]</scope>
    <source>
        <strain evidence="2 3">L-15889</strain>
    </source>
</reference>
<proteinExistence type="predicted"/>
<evidence type="ECO:0000313" key="3">
    <source>
        <dbReference type="Proteomes" id="UP000076727"/>
    </source>
</evidence>
<dbReference type="InterPro" id="IPR036291">
    <property type="entry name" value="NAD(P)-bd_dom_sf"/>
</dbReference>
<evidence type="ECO:0000259" key="1">
    <source>
        <dbReference type="Pfam" id="PF13460"/>
    </source>
</evidence>
<dbReference type="AlphaFoldDB" id="A0A165KFK7"/>
<accession>A0A165KFK7</accession>
<dbReference type="Proteomes" id="UP000076727">
    <property type="component" value="Unassembled WGS sequence"/>
</dbReference>
<gene>
    <name evidence="2" type="ORF">DAEQUDRAFT_770956</name>
</gene>
<dbReference type="OrthoDB" id="63935at2759"/>
<dbReference type="InterPro" id="IPR016040">
    <property type="entry name" value="NAD(P)-bd_dom"/>
</dbReference>
<name>A0A165KFK7_9APHY</name>
<dbReference type="Pfam" id="PF13460">
    <property type="entry name" value="NAD_binding_10"/>
    <property type="match status" value="1"/>
</dbReference>